<reference evidence="16" key="2">
    <citation type="journal article" date="2021" name="PeerJ">
        <title>Extensive microbial diversity within the chicken gut microbiome revealed by metagenomics and culture.</title>
        <authorList>
            <person name="Gilroy R."/>
            <person name="Ravi A."/>
            <person name="Getino M."/>
            <person name="Pursley I."/>
            <person name="Horton D.L."/>
            <person name="Alikhan N.F."/>
            <person name="Baker D."/>
            <person name="Gharbi K."/>
            <person name="Hall N."/>
            <person name="Watson M."/>
            <person name="Adriaenssens E.M."/>
            <person name="Foster-Nyarko E."/>
            <person name="Jarju S."/>
            <person name="Secka A."/>
            <person name="Antonio M."/>
            <person name="Oren A."/>
            <person name="Chaudhuri R.R."/>
            <person name="La Ragione R."/>
            <person name="Hildebrand F."/>
            <person name="Pallen M.J."/>
        </authorList>
    </citation>
    <scope>NUCLEOTIDE SEQUENCE</scope>
    <source>
        <strain evidence="16">ChiBcec15-4380</strain>
    </source>
</reference>
<evidence type="ECO:0000256" key="10">
    <source>
        <dbReference type="ARBA" id="ARBA00024849"/>
    </source>
</evidence>
<dbReference type="InterPro" id="IPR046357">
    <property type="entry name" value="PPIase_dom_sf"/>
</dbReference>
<dbReference type="Pfam" id="PF05697">
    <property type="entry name" value="Trigger_N"/>
    <property type="match status" value="1"/>
</dbReference>
<gene>
    <name evidence="12" type="primary">tig</name>
    <name evidence="16" type="ORF">IAA53_07160</name>
</gene>
<evidence type="ECO:0000256" key="4">
    <source>
        <dbReference type="ARBA" id="ARBA00016902"/>
    </source>
</evidence>
<evidence type="ECO:0000256" key="2">
    <source>
        <dbReference type="ARBA" id="ARBA00005464"/>
    </source>
</evidence>
<dbReference type="AlphaFoldDB" id="A0A9D1DI29"/>
<comment type="subcellular location">
    <subcellularLocation>
        <location evidence="12">Cytoplasm</location>
    </subcellularLocation>
    <text evidence="12">About half TF is bound to the ribosome near the polypeptide exit tunnel while the other half is free in the cytoplasm.</text>
</comment>
<dbReference type="GO" id="GO:0051083">
    <property type="term" value="P:'de novo' cotranslational protein folding"/>
    <property type="evidence" value="ECO:0007669"/>
    <property type="project" value="TreeGrafter"/>
</dbReference>
<dbReference type="Pfam" id="PF00254">
    <property type="entry name" value="FKBP_C"/>
    <property type="match status" value="1"/>
</dbReference>
<dbReference type="SUPFAM" id="SSF54534">
    <property type="entry name" value="FKBP-like"/>
    <property type="match status" value="1"/>
</dbReference>
<dbReference type="GO" id="GO:0043335">
    <property type="term" value="P:protein unfolding"/>
    <property type="evidence" value="ECO:0007669"/>
    <property type="project" value="TreeGrafter"/>
</dbReference>
<dbReference type="InterPro" id="IPR037041">
    <property type="entry name" value="Trigger_fac_C_sf"/>
</dbReference>
<evidence type="ECO:0000256" key="5">
    <source>
        <dbReference type="ARBA" id="ARBA00022618"/>
    </source>
</evidence>
<accession>A0A9D1DI29</accession>
<dbReference type="Gene3D" id="3.30.70.1050">
    <property type="entry name" value="Trigger factor ribosome-binding domain"/>
    <property type="match status" value="1"/>
</dbReference>
<dbReference type="GO" id="GO:0044183">
    <property type="term" value="F:protein folding chaperone"/>
    <property type="evidence" value="ECO:0007669"/>
    <property type="project" value="TreeGrafter"/>
</dbReference>
<dbReference type="FunFam" id="3.10.50.40:FF:000001">
    <property type="entry name" value="Trigger factor"/>
    <property type="match status" value="1"/>
</dbReference>
<dbReference type="InterPro" id="IPR008880">
    <property type="entry name" value="Trigger_fac_C"/>
</dbReference>
<name>A0A9D1DI29_9FIRM</name>
<dbReference type="InterPro" id="IPR036611">
    <property type="entry name" value="Trigger_fac_ribosome-bd_sf"/>
</dbReference>
<evidence type="ECO:0000256" key="8">
    <source>
        <dbReference type="ARBA" id="ARBA00023235"/>
    </source>
</evidence>
<comment type="catalytic activity">
    <reaction evidence="1 12 13">
        <text>[protein]-peptidylproline (omega=180) = [protein]-peptidylproline (omega=0)</text>
        <dbReference type="Rhea" id="RHEA:16237"/>
        <dbReference type="Rhea" id="RHEA-COMP:10747"/>
        <dbReference type="Rhea" id="RHEA-COMP:10748"/>
        <dbReference type="ChEBI" id="CHEBI:83833"/>
        <dbReference type="ChEBI" id="CHEBI:83834"/>
        <dbReference type="EC" id="5.2.1.8"/>
    </reaction>
</comment>
<dbReference type="EC" id="5.2.1.8" evidence="3 12"/>
<keyword evidence="8 12" id="KW-0413">Isomerase</keyword>
<evidence type="ECO:0000256" key="11">
    <source>
        <dbReference type="ARBA" id="ARBA00029986"/>
    </source>
</evidence>
<evidence type="ECO:0000256" key="13">
    <source>
        <dbReference type="PROSITE-ProRule" id="PRU00277"/>
    </source>
</evidence>
<evidence type="ECO:0000256" key="7">
    <source>
        <dbReference type="ARBA" id="ARBA00023186"/>
    </source>
</evidence>
<dbReference type="GO" id="GO:0005737">
    <property type="term" value="C:cytoplasm"/>
    <property type="evidence" value="ECO:0007669"/>
    <property type="project" value="UniProtKB-SubCell"/>
</dbReference>
<dbReference type="NCBIfam" id="TIGR00115">
    <property type="entry name" value="tig"/>
    <property type="match status" value="1"/>
</dbReference>
<dbReference type="GO" id="GO:0015031">
    <property type="term" value="P:protein transport"/>
    <property type="evidence" value="ECO:0007669"/>
    <property type="project" value="UniProtKB-UniRule"/>
</dbReference>
<evidence type="ECO:0000256" key="14">
    <source>
        <dbReference type="RuleBase" id="RU003914"/>
    </source>
</evidence>
<dbReference type="InterPro" id="IPR005215">
    <property type="entry name" value="Trig_fac"/>
</dbReference>
<proteinExistence type="inferred from homology"/>
<keyword evidence="12" id="KW-0963">Cytoplasm</keyword>
<dbReference type="InterPro" id="IPR008881">
    <property type="entry name" value="Trigger_fac_ribosome-bd_bac"/>
</dbReference>
<feature type="domain" description="PPIase FKBP-type" evidence="15">
    <location>
        <begin position="162"/>
        <end position="222"/>
    </location>
</feature>
<keyword evidence="6 12" id="KW-0697">Rotamase</keyword>
<comment type="caution">
    <text evidence="16">The sequence shown here is derived from an EMBL/GenBank/DDBJ whole genome shotgun (WGS) entry which is preliminary data.</text>
</comment>
<dbReference type="Gene3D" id="3.10.50.40">
    <property type="match status" value="1"/>
</dbReference>
<protein>
    <recommendedName>
        <fullName evidence="4 12">Trigger factor</fullName>
        <shortName evidence="12">TF</shortName>
        <ecNumber evidence="3 12">5.2.1.8</ecNumber>
    </recommendedName>
    <alternativeName>
        <fullName evidence="11 12">PPIase</fullName>
    </alternativeName>
</protein>
<comment type="function">
    <text evidence="10 12">Involved in protein export. Acts as a chaperone by maintaining the newly synthesized protein in an open conformation. Functions as a peptidyl-prolyl cis-trans isomerase.</text>
</comment>
<dbReference type="PANTHER" id="PTHR30560:SF3">
    <property type="entry name" value="TRIGGER FACTOR-LIKE PROTEIN TIG, CHLOROPLASTIC"/>
    <property type="match status" value="1"/>
</dbReference>
<evidence type="ECO:0000313" key="16">
    <source>
        <dbReference type="EMBL" id="HIR51048.1"/>
    </source>
</evidence>
<dbReference type="Proteomes" id="UP000824239">
    <property type="component" value="Unassembled WGS sequence"/>
</dbReference>
<dbReference type="PROSITE" id="PS50059">
    <property type="entry name" value="FKBP_PPIASE"/>
    <property type="match status" value="1"/>
</dbReference>
<comment type="domain">
    <text evidence="12">Consists of 3 domains; the N-terminus binds the ribosome, the middle domain has PPIase activity, while the C-terminus has intrinsic chaperone activity on its own.</text>
</comment>
<dbReference type="InterPro" id="IPR027304">
    <property type="entry name" value="Trigger_fact/SurA_dom_sf"/>
</dbReference>
<evidence type="ECO:0000259" key="15">
    <source>
        <dbReference type="PROSITE" id="PS50059"/>
    </source>
</evidence>
<keyword evidence="5 12" id="KW-0132">Cell division</keyword>
<dbReference type="GO" id="GO:0043022">
    <property type="term" value="F:ribosome binding"/>
    <property type="evidence" value="ECO:0007669"/>
    <property type="project" value="TreeGrafter"/>
</dbReference>
<reference evidence="16" key="1">
    <citation type="submission" date="2020-10" db="EMBL/GenBank/DDBJ databases">
        <authorList>
            <person name="Gilroy R."/>
        </authorList>
    </citation>
    <scope>NUCLEOTIDE SEQUENCE</scope>
    <source>
        <strain evidence="16">ChiBcec15-4380</strain>
    </source>
</reference>
<keyword evidence="9 12" id="KW-0131">Cell cycle</keyword>
<dbReference type="EMBL" id="DVHE01000056">
    <property type="protein sequence ID" value="HIR51048.1"/>
    <property type="molecule type" value="Genomic_DNA"/>
</dbReference>
<comment type="similarity">
    <text evidence="2 12 14">Belongs to the FKBP-type PPIase family. Tig subfamily.</text>
</comment>
<evidence type="ECO:0000256" key="1">
    <source>
        <dbReference type="ARBA" id="ARBA00000971"/>
    </source>
</evidence>
<dbReference type="Gene3D" id="1.10.3120.10">
    <property type="entry name" value="Trigger factor, C-terminal domain"/>
    <property type="match status" value="1"/>
</dbReference>
<dbReference type="GO" id="GO:0003755">
    <property type="term" value="F:peptidyl-prolyl cis-trans isomerase activity"/>
    <property type="evidence" value="ECO:0007669"/>
    <property type="project" value="UniProtKB-UniRule"/>
</dbReference>
<evidence type="ECO:0000256" key="12">
    <source>
        <dbReference type="HAMAP-Rule" id="MF_00303"/>
    </source>
</evidence>
<dbReference type="PANTHER" id="PTHR30560">
    <property type="entry name" value="TRIGGER FACTOR CHAPERONE AND PEPTIDYL-PROLYL CIS/TRANS ISOMERASE"/>
    <property type="match status" value="1"/>
</dbReference>
<dbReference type="SUPFAM" id="SSF102735">
    <property type="entry name" value="Trigger factor ribosome-binding domain"/>
    <property type="match status" value="1"/>
</dbReference>
<evidence type="ECO:0000313" key="17">
    <source>
        <dbReference type="Proteomes" id="UP000824239"/>
    </source>
</evidence>
<evidence type="ECO:0000256" key="6">
    <source>
        <dbReference type="ARBA" id="ARBA00023110"/>
    </source>
</evidence>
<evidence type="ECO:0000256" key="9">
    <source>
        <dbReference type="ARBA" id="ARBA00023306"/>
    </source>
</evidence>
<organism evidence="16 17">
    <name type="scientific">Candidatus Avoscillospira avicola</name>
    <dbReference type="NCBI Taxonomy" id="2840706"/>
    <lineage>
        <taxon>Bacteria</taxon>
        <taxon>Bacillati</taxon>
        <taxon>Bacillota</taxon>
        <taxon>Clostridia</taxon>
        <taxon>Eubacteriales</taxon>
        <taxon>Oscillospiraceae</taxon>
        <taxon>Oscillospiraceae incertae sedis</taxon>
        <taxon>Candidatus Avoscillospira</taxon>
    </lineage>
</organism>
<dbReference type="PIRSF" id="PIRSF003095">
    <property type="entry name" value="Trigger_factor"/>
    <property type="match status" value="1"/>
</dbReference>
<dbReference type="HAMAP" id="MF_00303">
    <property type="entry name" value="Trigger_factor_Tig"/>
    <property type="match status" value="1"/>
</dbReference>
<dbReference type="Pfam" id="PF05698">
    <property type="entry name" value="Trigger_C"/>
    <property type="match status" value="1"/>
</dbReference>
<dbReference type="GO" id="GO:0051301">
    <property type="term" value="P:cell division"/>
    <property type="evidence" value="ECO:0007669"/>
    <property type="project" value="UniProtKB-KW"/>
</dbReference>
<dbReference type="SUPFAM" id="SSF109998">
    <property type="entry name" value="Triger factor/SurA peptide-binding domain-like"/>
    <property type="match status" value="1"/>
</dbReference>
<dbReference type="InterPro" id="IPR001179">
    <property type="entry name" value="PPIase_FKBP_dom"/>
</dbReference>
<evidence type="ECO:0000256" key="3">
    <source>
        <dbReference type="ARBA" id="ARBA00013194"/>
    </source>
</evidence>
<sequence length="438" mass="48337">MNVKNTEKAAGKAKIIVEVEKAEFDAALTKAYNKSRKDIFVPGFRKGKAPRKVVEGMYGAKVFYEDAVNEIFPEVYEKAIVAQEIKAVGTPYVSNLEDGEDGGVVLTVETDLYPEVTLGDYKGLEVPKSEVNVTDEEVEAEIDRMAERNSRIETVERPAQEGDTVILDFEGFDNGVPFEGGKAEGYSLKLGSHSFVPGFEEALVGLSAGDEKDVDVTFPENYTPELAGKPVVFKCKIHEVKETQMPEKDDEFAKDVSEFDTLDALRADIRAKRENERREAVERAFESAAVEKAAANMTCEIPASMIEEQVDKNLEQFAYQLQMNGMKLEDYAKMMGGDMNAMRNSMRPMAETTVRNNVLLAAVVEAEGLTATDEEVAEEVKRLAEQYSMEEDKVRAAVSDEALKADLATRKAVKLITESAVATALPKAEEAEASKTEE</sequence>
<keyword evidence="7 12" id="KW-0143">Chaperone</keyword>